<name>A0ABT0YN22_9BURK</name>
<comment type="caution">
    <text evidence="2">The sequence shown here is derived from an EMBL/GenBank/DDBJ whole genome shotgun (WGS) entry which is preliminary data.</text>
</comment>
<evidence type="ECO:0000256" key="1">
    <source>
        <dbReference type="SAM" id="MobiDB-lite"/>
    </source>
</evidence>
<dbReference type="InterPro" id="IPR025449">
    <property type="entry name" value="JetB"/>
</dbReference>
<feature type="region of interest" description="Disordered" evidence="1">
    <location>
        <begin position="200"/>
        <end position="230"/>
    </location>
</feature>
<keyword evidence="3" id="KW-1185">Reference proteome</keyword>
<reference evidence="2" key="1">
    <citation type="submission" date="2022-05" db="EMBL/GenBank/DDBJ databases">
        <title>Schlegelella sp. nov., isolated from mangrove soil.</title>
        <authorList>
            <person name="Liu Y."/>
            <person name="Ge X."/>
            <person name="Liu W."/>
        </authorList>
    </citation>
    <scope>NUCLEOTIDE SEQUENCE</scope>
    <source>
        <strain evidence="2">S2-27</strain>
    </source>
</reference>
<protein>
    <submittedName>
        <fullName evidence="2">DUF4194 domain-containing protein</fullName>
    </submittedName>
</protein>
<sequence>MSFWTNAEQATKGVVTEEDFEAMAYRLVSEQVLYQADRKSRTAYGVIREFEADFRRALAPLGILLKVNSNLRYVCAIPTRPKHPATVEQTLLALVLRKIHDEESRVANHNEDGEVECDLVTLGVKYRQASGGRELPSGSRLMTLMTTLRRWGIARSDTDDRAIAIEGAEQPYVVIIRPGIVEVIGEAALERLAAFGAAKAGDQSGEPSALTHDDNEGDDFGGRDSEVANV</sequence>
<dbReference type="Pfam" id="PF13835">
    <property type="entry name" value="DUF4194"/>
    <property type="match status" value="1"/>
</dbReference>
<dbReference type="Proteomes" id="UP001165541">
    <property type="component" value="Unassembled WGS sequence"/>
</dbReference>
<feature type="compositionally biased region" description="Basic and acidic residues" evidence="1">
    <location>
        <begin position="220"/>
        <end position="230"/>
    </location>
</feature>
<evidence type="ECO:0000313" key="3">
    <source>
        <dbReference type="Proteomes" id="UP001165541"/>
    </source>
</evidence>
<dbReference type="RefSeq" id="WP_251778412.1">
    <property type="nucleotide sequence ID" value="NZ_JAMKFE010000005.1"/>
</dbReference>
<proteinExistence type="predicted"/>
<accession>A0ABT0YN22</accession>
<gene>
    <name evidence="2" type="ORF">M8A51_11255</name>
</gene>
<dbReference type="EMBL" id="JAMKFE010000005">
    <property type="protein sequence ID" value="MCM5680110.1"/>
    <property type="molecule type" value="Genomic_DNA"/>
</dbReference>
<organism evidence="2 3">
    <name type="scientific">Caldimonas mangrovi</name>
    <dbReference type="NCBI Taxonomy" id="2944811"/>
    <lineage>
        <taxon>Bacteria</taxon>
        <taxon>Pseudomonadati</taxon>
        <taxon>Pseudomonadota</taxon>
        <taxon>Betaproteobacteria</taxon>
        <taxon>Burkholderiales</taxon>
        <taxon>Sphaerotilaceae</taxon>
        <taxon>Caldimonas</taxon>
    </lineage>
</organism>
<evidence type="ECO:0000313" key="2">
    <source>
        <dbReference type="EMBL" id="MCM5680110.1"/>
    </source>
</evidence>